<dbReference type="AlphaFoldDB" id="A0A392RI72"/>
<sequence length="75" mass="8324">MSEKTISERKPHFDDMSDLKKFKSRKAALRQRLSAMSVKVVPPKLEDGDLPLTVVDEPLQIKVEGPSPAAVEIPP</sequence>
<accession>A0A392RI72</accession>
<reference evidence="1 2" key="1">
    <citation type="journal article" date="2018" name="Front. Plant Sci.">
        <title>Red Clover (Trifolium pratense) and Zigzag Clover (T. medium) - A Picture of Genomic Similarities and Differences.</title>
        <authorList>
            <person name="Dluhosova J."/>
            <person name="Istvanek J."/>
            <person name="Nedelnik J."/>
            <person name="Repkova J."/>
        </authorList>
    </citation>
    <scope>NUCLEOTIDE SEQUENCE [LARGE SCALE GENOMIC DNA]</scope>
    <source>
        <strain evidence="2">cv. 10/8</strain>
        <tissue evidence="1">Leaf</tissue>
    </source>
</reference>
<proteinExistence type="predicted"/>
<name>A0A392RI72_9FABA</name>
<comment type="caution">
    <text evidence="1">The sequence shown here is derived from an EMBL/GenBank/DDBJ whole genome shotgun (WGS) entry which is preliminary data.</text>
</comment>
<keyword evidence="2" id="KW-1185">Reference proteome</keyword>
<feature type="non-terminal residue" evidence="1">
    <location>
        <position position="75"/>
    </location>
</feature>
<organism evidence="1 2">
    <name type="scientific">Trifolium medium</name>
    <dbReference type="NCBI Taxonomy" id="97028"/>
    <lineage>
        <taxon>Eukaryota</taxon>
        <taxon>Viridiplantae</taxon>
        <taxon>Streptophyta</taxon>
        <taxon>Embryophyta</taxon>
        <taxon>Tracheophyta</taxon>
        <taxon>Spermatophyta</taxon>
        <taxon>Magnoliopsida</taxon>
        <taxon>eudicotyledons</taxon>
        <taxon>Gunneridae</taxon>
        <taxon>Pentapetalae</taxon>
        <taxon>rosids</taxon>
        <taxon>fabids</taxon>
        <taxon>Fabales</taxon>
        <taxon>Fabaceae</taxon>
        <taxon>Papilionoideae</taxon>
        <taxon>50 kb inversion clade</taxon>
        <taxon>NPAAA clade</taxon>
        <taxon>Hologalegina</taxon>
        <taxon>IRL clade</taxon>
        <taxon>Trifolieae</taxon>
        <taxon>Trifolium</taxon>
    </lineage>
</organism>
<evidence type="ECO:0000313" key="2">
    <source>
        <dbReference type="Proteomes" id="UP000265520"/>
    </source>
</evidence>
<protein>
    <submittedName>
        <fullName evidence="1">Uncharacterized protein</fullName>
    </submittedName>
</protein>
<evidence type="ECO:0000313" key="1">
    <source>
        <dbReference type="EMBL" id="MCI35937.1"/>
    </source>
</evidence>
<dbReference type="Proteomes" id="UP000265520">
    <property type="component" value="Unassembled WGS sequence"/>
</dbReference>
<dbReference type="EMBL" id="LXQA010228587">
    <property type="protein sequence ID" value="MCI35937.1"/>
    <property type="molecule type" value="Genomic_DNA"/>
</dbReference>